<keyword evidence="3" id="KW-1185">Reference proteome</keyword>
<name>A0ABR9IUN5_RHIVS</name>
<evidence type="ECO:0000313" key="2">
    <source>
        <dbReference type="EMBL" id="MBE1506927.1"/>
    </source>
</evidence>
<evidence type="ECO:0000313" key="3">
    <source>
        <dbReference type="Proteomes" id="UP000620262"/>
    </source>
</evidence>
<gene>
    <name evidence="2" type="ORF">H4W29_004108</name>
</gene>
<feature type="region of interest" description="Disordered" evidence="1">
    <location>
        <begin position="16"/>
        <end position="44"/>
    </location>
</feature>
<feature type="compositionally biased region" description="Polar residues" evidence="1">
    <location>
        <begin position="16"/>
        <end position="28"/>
    </location>
</feature>
<accession>A0ABR9IUN5</accession>
<dbReference type="EMBL" id="JADBEC010000001">
    <property type="protein sequence ID" value="MBE1506927.1"/>
    <property type="molecule type" value="Genomic_DNA"/>
</dbReference>
<proteinExistence type="predicted"/>
<feature type="compositionally biased region" description="Basic and acidic residues" evidence="1">
    <location>
        <begin position="30"/>
        <end position="44"/>
    </location>
</feature>
<protein>
    <submittedName>
        <fullName evidence="2">Uncharacterized protein</fullName>
    </submittedName>
</protein>
<sequence length="44" mass="5060">MVLQAPTVEWRLPPTNSNFCNRATSPQSDRPAENVKKLTLKYEK</sequence>
<comment type="caution">
    <text evidence="2">The sequence shown here is derived from an EMBL/GenBank/DDBJ whole genome shotgun (WGS) entry which is preliminary data.</text>
</comment>
<dbReference type="Proteomes" id="UP000620262">
    <property type="component" value="Unassembled WGS sequence"/>
</dbReference>
<reference evidence="2 3" key="1">
    <citation type="submission" date="2020-10" db="EMBL/GenBank/DDBJ databases">
        <title>Sequencing the genomes of 1000 actinobacteria strains.</title>
        <authorList>
            <person name="Klenk H.-P."/>
        </authorList>
    </citation>
    <scope>NUCLEOTIDE SEQUENCE [LARGE SCALE GENOMIC DNA]</scope>
    <source>
        <strain evidence="2 3">DSM 7307</strain>
    </source>
</reference>
<evidence type="ECO:0000256" key="1">
    <source>
        <dbReference type="SAM" id="MobiDB-lite"/>
    </source>
</evidence>
<organism evidence="2 3">
    <name type="scientific">Rhizobium viscosum</name>
    <name type="common">Arthrobacter viscosus</name>
    <dbReference type="NCBI Taxonomy" id="1673"/>
    <lineage>
        <taxon>Bacteria</taxon>
        <taxon>Pseudomonadati</taxon>
        <taxon>Pseudomonadota</taxon>
        <taxon>Alphaproteobacteria</taxon>
        <taxon>Hyphomicrobiales</taxon>
        <taxon>Rhizobiaceae</taxon>
        <taxon>Rhizobium/Agrobacterium group</taxon>
        <taxon>Rhizobium</taxon>
    </lineage>
</organism>